<dbReference type="PANTHER" id="PTHR42655:SF1">
    <property type="entry name" value="GLYCOGEN PHOSPHORYLASE"/>
    <property type="match status" value="1"/>
</dbReference>
<feature type="non-terminal residue" evidence="1">
    <location>
        <position position="93"/>
    </location>
</feature>
<dbReference type="Gene3D" id="3.40.50.2000">
    <property type="entry name" value="Glycogen Phosphorylase B"/>
    <property type="match status" value="1"/>
</dbReference>
<accession>A0A060C9J7</accession>
<sequence length="93" mass="10908">MRKLFEGAMGSSWEDTLDDVAQWKKIYDIPDAVYWETRQNLKAELMDFARERTLQRHARLGTPPAAWPILDDTILTIGFARRFATYKRATLLF</sequence>
<dbReference type="PANTHER" id="PTHR42655">
    <property type="entry name" value="GLYCOGEN PHOSPHORYLASE"/>
    <property type="match status" value="1"/>
</dbReference>
<reference evidence="1" key="1">
    <citation type="journal article" date="2013" name="Environ. Microbiol.">
        <title>Seasonally variable intestinal metagenomes of the red palm weevil (Rhynchophorus ferrugineus).</title>
        <authorList>
            <person name="Jia S."/>
            <person name="Zhang X."/>
            <person name="Zhang G."/>
            <person name="Yin A."/>
            <person name="Zhang S."/>
            <person name="Li F."/>
            <person name="Wang L."/>
            <person name="Zhao D."/>
            <person name="Yun Q."/>
            <person name="Tala"/>
            <person name="Wang J."/>
            <person name="Sun G."/>
            <person name="Baabdullah M."/>
            <person name="Yu X."/>
            <person name="Hu S."/>
            <person name="Al-Mssallem I.S."/>
            <person name="Yu J."/>
        </authorList>
    </citation>
    <scope>NUCLEOTIDE SEQUENCE</scope>
</reference>
<dbReference type="InterPro" id="IPR052182">
    <property type="entry name" value="Glycogen/Maltodextrin_Phosph"/>
</dbReference>
<dbReference type="EMBL" id="KF122419">
    <property type="protein sequence ID" value="AIA89715.1"/>
    <property type="molecule type" value="Genomic_DNA"/>
</dbReference>
<evidence type="ECO:0000313" key="1">
    <source>
        <dbReference type="EMBL" id="AIA89715.1"/>
    </source>
</evidence>
<proteinExistence type="predicted"/>
<dbReference type="AlphaFoldDB" id="A0A060C9J7"/>
<protein>
    <submittedName>
        <fullName evidence="1">CAZy families GT35 protein</fullName>
    </submittedName>
</protein>
<organism evidence="1">
    <name type="scientific">uncultured Roseiflexus sp</name>
    <dbReference type="NCBI Taxonomy" id="290602"/>
    <lineage>
        <taxon>Bacteria</taxon>
        <taxon>Bacillati</taxon>
        <taxon>Chloroflexota</taxon>
        <taxon>Chloroflexia</taxon>
        <taxon>Chloroflexales</taxon>
        <taxon>Roseiflexineae</taxon>
        <taxon>Roseiflexaceae</taxon>
        <taxon>Roseiflexus</taxon>
        <taxon>environmental samples</taxon>
    </lineage>
</organism>
<dbReference type="SUPFAM" id="SSF53756">
    <property type="entry name" value="UDP-Glycosyltransferase/glycogen phosphorylase"/>
    <property type="match status" value="1"/>
</dbReference>
<name>A0A060C9J7_9CHLR</name>